<protein>
    <submittedName>
        <fullName evidence="1">Uncharacterized protein</fullName>
    </submittedName>
</protein>
<dbReference type="Proteomes" id="UP000828941">
    <property type="component" value="Chromosome 12"/>
</dbReference>
<accession>A0ACB9L8K9</accession>
<evidence type="ECO:0000313" key="1">
    <source>
        <dbReference type="EMBL" id="KAI4305729.1"/>
    </source>
</evidence>
<gene>
    <name evidence="1" type="ORF">L6164_029077</name>
</gene>
<reference evidence="1 2" key="1">
    <citation type="journal article" date="2022" name="DNA Res.">
        <title>Chromosomal-level genome assembly of the orchid tree Bauhinia variegata (Leguminosae; Cercidoideae) supports the allotetraploid origin hypothesis of Bauhinia.</title>
        <authorList>
            <person name="Zhong Y."/>
            <person name="Chen Y."/>
            <person name="Zheng D."/>
            <person name="Pang J."/>
            <person name="Liu Y."/>
            <person name="Luo S."/>
            <person name="Meng S."/>
            <person name="Qian L."/>
            <person name="Wei D."/>
            <person name="Dai S."/>
            <person name="Zhou R."/>
        </authorList>
    </citation>
    <scope>NUCLEOTIDE SEQUENCE [LARGE SCALE GENOMIC DNA]</scope>
    <source>
        <strain evidence="1">BV-YZ2020</strain>
    </source>
</reference>
<proteinExistence type="predicted"/>
<name>A0ACB9L8K9_BAUVA</name>
<organism evidence="1 2">
    <name type="scientific">Bauhinia variegata</name>
    <name type="common">Purple orchid tree</name>
    <name type="synonym">Phanera variegata</name>
    <dbReference type="NCBI Taxonomy" id="167791"/>
    <lineage>
        <taxon>Eukaryota</taxon>
        <taxon>Viridiplantae</taxon>
        <taxon>Streptophyta</taxon>
        <taxon>Embryophyta</taxon>
        <taxon>Tracheophyta</taxon>
        <taxon>Spermatophyta</taxon>
        <taxon>Magnoliopsida</taxon>
        <taxon>eudicotyledons</taxon>
        <taxon>Gunneridae</taxon>
        <taxon>Pentapetalae</taxon>
        <taxon>rosids</taxon>
        <taxon>fabids</taxon>
        <taxon>Fabales</taxon>
        <taxon>Fabaceae</taxon>
        <taxon>Cercidoideae</taxon>
        <taxon>Cercideae</taxon>
        <taxon>Bauhiniinae</taxon>
        <taxon>Bauhinia</taxon>
    </lineage>
</organism>
<evidence type="ECO:0000313" key="2">
    <source>
        <dbReference type="Proteomes" id="UP000828941"/>
    </source>
</evidence>
<keyword evidence="2" id="KW-1185">Reference proteome</keyword>
<dbReference type="EMBL" id="CM039437">
    <property type="protein sequence ID" value="KAI4305729.1"/>
    <property type="molecule type" value="Genomic_DNA"/>
</dbReference>
<sequence length="336" mass="37274">MIVNMANTTITLLFLVVCFVAAEGRKTLNSKISGKDEGLCKSWIASQGYKCEEHKVTTTDGYILSLQRMPQGRSGMKADKPPVLLQHGVLMDAVAWTLNSPDQSLAFILADNGFDVWLANARGTKYSRGHTSLNPDTLNYWDWSFDELAANDLPASIEYVFKNTGQKLHYVGHSLGTLSVLAPLSQAKLVNWLRSAALLSPIAHLNQIPSMAVQLAANFFLADVAYWLGIYEFIHDGFPGMNCTDLMALTTGNNCCVNSSKIVQYFDNVPQSTSTRNLIHLSQLTRSGKVSMYDYGNPQENMAHYGNIGPPLYDMKSIPKDFLFSLLMEGKTFYLM</sequence>
<comment type="caution">
    <text evidence="1">The sequence shown here is derived from an EMBL/GenBank/DDBJ whole genome shotgun (WGS) entry which is preliminary data.</text>
</comment>